<keyword evidence="3 6" id="KW-0812">Transmembrane</keyword>
<evidence type="ECO:0000256" key="2">
    <source>
        <dbReference type="ARBA" id="ARBA00022475"/>
    </source>
</evidence>
<feature type="transmembrane region" description="Helical" evidence="6">
    <location>
        <begin position="201"/>
        <end position="221"/>
    </location>
</feature>
<dbReference type="InterPro" id="IPR015414">
    <property type="entry name" value="TMEM64"/>
</dbReference>
<keyword evidence="4 6" id="KW-1133">Transmembrane helix</keyword>
<feature type="transmembrane region" description="Helical" evidence="6">
    <location>
        <begin position="233"/>
        <end position="250"/>
    </location>
</feature>
<reference evidence="8" key="1">
    <citation type="submission" date="2018-05" db="EMBL/GenBank/DDBJ databases">
        <authorList>
            <person name="Lanie J.A."/>
            <person name="Ng W.-L."/>
            <person name="Kazmierczak K.M."/>
            <person name="Andrzejewski T.M."/>
            <person name="Davidsen T.M."/>
            <person name="Wayne K.J."/>
            <person name="Tettelin H."/>
            <person name="Glass J.I."/>
            <person name="Rusch D."/>
            <person name="Podicherti R."/>
            <person name="Tsui H.-C.T."/>
            <person name="Winkler M.E."/>
        </authorList>
    </citation>
    <scope>NUCLEOTIDE SEQUENCE</scope>
</reference>
<gene>
    <name evidence="8" type="ORF">METZ01_LOCUS70599</name>
</gene>
<feature type="transmembrane region" description="Helical" evidence="6">
    <location>
        <begin position="84"/>
        <end position="105"/>
    </location>
</feature>
<feature type="domain" description="VTT" evidence="7">
    <location>
        <begin position="135"/>
        <end position="252"/>
    </location>
</feature>
<dbReference type="AlphaFoldDB" id="A0A381TNW0"/>
<keyword evidence="2" id="KW-1003">Cell membrane</keyword>
<feature type="transmembrane region" description="Helical" evidence="6">
    <location>
        <begin position="270"/>
        <end position="290"/>
    </location>
</feature>
<evidence type="ECO:0000256" key="6">
    <source>
        <dbReference type="SAM" id="Phobius"/>
    </source>
</evidence>
<evidence type="ECO:0000256" key="4">
    <source>
        <dbReference type="ARBA" id="ARBA00022989"/>
    </source>
</evidence>
<dbReference type="PANTHER" id="PTHR12677">
    <property type="entry name" value="GOLGI APPARATUS MEMBRANE PROTEIN TVP38-RELATED"/>
    <property type="match status" value="1"/>
</dbReference>
<accession>A0A381TNW0</accession>
<proteinExistence type="predicted"/>
<evidence type="ECO:0000256" key="5">
    <source>
        <dbReference type="ARBA" id="ARBA00023136"/>
    </source>
</evidence>
<feature type="transmembrane region" description="Helical" evidence="6">
    <location>
        <begin position="147"/>
        <end position="171"/>
    </location>
</feature>
<evidence type="ECO:0000313" key="8">
    <source>
        <dbReference type="EMBL" id="SVA17745.1"/>
    </source>
</evidence>
<organism evidence="8">
    <name type="scientific">marine metagenome</name>
    <dbReference type="NCBI Taxonomy" id="408172"/>
    <lineage>
        <taxon>unclassified sequences</taxon>
        <taxon>metagenomes</taxon>
        <taxon>ecological metagenomes</taxon>
    </lineage>
</organism>
<evidence type="ECO:0000259" key="7">
    <source>
        <dbReference type="Pfam" id="PF09335"/>
    </source>
</evidence>
<evidence type="ECO:0000256" key="1">
    <source>
        <dbReference type="ARBA" id="ARBA00004651"/>
    </source>
</evidence>
<sequence length="304" mass="33115">MRALIHYWNIKTTVSHPLQKLKLHIPVRMAGSSIPLPHRGHCPLHTVGKLGKFVLLCRAVFYVGRWARARPVTLMTENHSRQHLLASTVVLGLVVALGWQFGGYLPAFVAWVESGGVWGPIVFVVAYAVATVAFIPGSLLTLAAGAIFGLVNGTVLVLVGATIGSAGAFLFSRHVARGAIERRLARYPRFVEFNSIVGDEGFKIVLLLRLSLIFPFNLLNYALGLTRVRFRDYVLASVGMLPGSLLYTYYGKLAGDVAMLAGDGPAEGTTHYYLVLVLGLTAMILLTRLITRIASRALHRGTDK</sequence>
<dbReference type="GO" id="GO:0005886">
    <property type="term" value="C:plasma membrane"/>
    <property type="evidence" value="ECO:0007669"/>
    <property type="project" value="UniProtKB-SubCell"/>
</dbReference>
<dbReference type="EMBL" id="UINC01004910">
    <property type="protein sequence ID" value="SVA17745.1"/>
    <property type="molecule type" value="Genomic_DNA"/>
</dbReference>
<protein>
    <recommendedName>
        <fullName evidence="7">VTT domain-containing protein</fullName>
    </recommendedName>
</protein>
<evidence type="ECO:0000256" key="3">
    <source>
        <dbReference type="ARBA" id="ARBA00022692"/>
    </source>
</evidence>
<comment type="subcellular location">
    <subcellularLocation>
        <location evidence="1">Cell membrane</location>
        <topology evidence="1">Multi-pass membrane protein</topology>
    </subcellularLocation>
</comment>
<keyword evidence="5 6" id="KW-0472">Membrane</keyword>
<dbReference type="InterPro" id="IPR032816">
    <property type="entry name" value="VTT_dom"/>
</dbReference>
<name>A0A381TNW0_9ZZZZ</name>
<feature type="transmembrane region" description="Helical" evidence="6">
    <location>
        <begin position="117"/>
        <end position="135"/>
    </location>
</feature>
<dbReference type="PANTHER" id="PTHR12677:SF59">
    <property type="entry name" value="GOLGI APPARATUS MEMBRANE PROTEIN TVP38-RELATED"/>
    <property type="match status" value="1"/>
</dbReference>
<dbReference type="Pfam" id="PF09335">
    <property type="entry name" value="VTT_dom"/>
    <property type="match status" value="1"/>
</dbReference>